<organism evidence="3 4">
    <name type="scientific">Flavobacterium suzhouense</name>
    <dbReference type="NCBI Taxonomy" id="1529638"/>
    <lineage>
        <taxon>Bacteria</taxon>
        <taxon>Pseudomonadati</taxon>
        <taxon>Bacteroidota</taxon>
        <taxon>Flavobacteriia</taxon>
        <taxon>Flavobacteriales</taxon>
        <taxon>Flavobacteriaceae</taxon>
        <taxon>Flavobacterium</taxon>
    </lineage>
</organism>
<evidence type="ECO:0000313" key="4">
    <source>
        <dbReference type="Proteomes" id="UP001597480"/>
    </source>
</evidence>
<sequence length="551" mass="59385">MKKTLNNFIKFLFVLILVSSCQEDDLSFGDIAAPTELEVTAEIVGVTPETPNGDGTGIVNITATAKGAMTYQFKFSDGTQSEATPSGKLKKQFTSPGVHTYVITAIAYGSGGSPTTKSIDVTVYSSFSDPETLQKLTGGASKTWYWFAAKQGHLGVGPNDTTPNGFIPQYYAAPPFDKSSGAAACFYQESLVFTKTGENELKYKLNTNGSIFFNATFNSVGGSTAPDDQCLAYDTSQEFNVNLMPTNSNVPADQTTGTSMSLNGATMGYYIGTTMTYEIMKITDTELYVRAVMEGNPALAWYHIFTTKTIAEQQNTGGGDDDFTDLVWSDEFDTDGAPDASKWTYDIGTGDNGWGNNEQQYYRAENAVVEGGSLKITAKAESFGGKDYTSARLKTEGLYDFTYGRVEIRAKLPSGSGTWPALWMLGANYQTNAWPACGEIDIMEHVGNDQDHVLGTLHLPGNSGGDGISAGTTVTGASTDFHVYELIWSATKITWKVDGVEFHSYNNTASTPFNADFFMIMNVAMGGNLGGPIAPGFVSSTMEVDYIKVFQ</sequence>
<dbReference type="EMBL" id="JBHUMD010000030">
    <property type="protein sequence ID" value="MFD2603708.1"/>
    <property type="molecule type" value="Genomic_DNA"/>
</dbReference>
<dbReference type="PANTHER" id="PTHR10963">
    <property type="entry name" value="GLYCOSYL HYDROLASE-RELATED"/>
    <property type="match status" value="1"/>
</dbReference>
<dbReference type="PROSITE" id="PS51257">
    <property type="entry name" value="PROKAR_LIPOPROTEIN"/>
    <property type="match status" value="1"/>
</dbReference>
<dbReference type="Gene3D" id="2.60.120.200">
    <property type="match status" value="1"/>
</dbReference>
<protein>
    <submittedName>
        <fullName evidence="3">Family 16 glycosylhydrolase</fullName>
    </submittedName>
</protein>
<dbReference type="InterPro" id="IPR000757">
    <property type="entry name" value="Beta-glucanase-like"/>
</dbReference>
<dbReference type="CDD" id="cd08023">
    <property type="entry name" value="GH16_laminarinase_like"/>
    <property type="match status" value="1"/>
</dbReference>
<evidence type="ECO:0000256" key="1">
    <source>
        <dbReference type="ARBA" id="ARBA00006865"/>
    </source>
</evidence>
<dbReference type="InterPro" id="IPR050546">
    <property type="entry name" value="Glycosyl_Hydrlase_16"/>
</dbReference>
<proteinExistence type="inferred from homology"/>
<dbReference type="PANTHER" id="PTHR10963:SF55">
    <property type="entry name" value="GLYCOSIDE HYDROLASE FAMILY 16 PROTEIN"/>
    <property type="match status" value="1"/>
</dbReference>
<dbReference type="SUPFAM" id="SSF49899">
    <property type="entry name" value="Concanavalin A-like lectins/glucanases"/>
    <property type="match status" value="1"/>
</dbReference>
<accession>A0ABW5NXY7</accession>
<gene>
    <name evidence="3" type="ORF">ACFSR3_16715</name>
</gene>
<evidence type="ECO:0000313" key="3">
    <source>
        <dbReference type="EMBL" id="MFD2603708.1"/>
    </source>
</evidence>
<keyword evidence="4" id="KW-1185">Reference proteome</keyword>
<dbReference type="RefSeq" id="WP_379822629.1">
    <property type="nucleotide sequence ID" value="NZ_JBHUMD010000030.1"/>
</dbReference>
<name>A0ABW5NXY7_9FLAO</name>
<feature type="domain" description="GH16" evidence="2">
    <location>
        <begin position="299"/>
        <end position="551"/>
    </location>
</feature>
<reference evidence="4" key="1">
    <citation type="journal article" date="2019" name="Int. J. Syst. Evol. Microbiol.">
        <title>The Global Catalogue of Microorganisms (GCM) 10K type strain sequencing project: providing services to taxonomists for standard genome sequencing and annotation.</title>
        <authorList>
            <consortium name="The Broad Institute Genomics Platform"/>
            <consortium name="The Broad Institute Genome Sequencing Center for Infectious Disease"/>
            <person name="Wu L."/>
            <person name="Ma J."/>
        </authorList>
    </citation>
    <scope>NUCLEOTIDE SEQUENCE [LARGE SCALE GENOMIC DNA]</scope>
    <source>
        <strain evidence="4">KCTC 42107</strain>
    </source>
</reference>
<comment type="caution">
    <text evidence="3">The sequence shown here is derived from an EMBL/GenBank/DDBJ whole genome shotgun (WGS) entry which is preliminary data.</text>
</comment>
<evidence type="ECO:0000259" key="2">
    <source>
        <dbReference type="PROSITE" id="PS51762"/>
    </source>
</evidence>
<dbReference type="InterPro" id="IPR013320">
    <property type="entry name" value="ConA-like_dom_sf"/>
</dbReference>
<comment type="similarity">
    <text evidence="1">Belongs to the glycosyl hydrolase 16 family.</text>
</comment>
<dbReference type="Proteomes" id="UP001597480">
    <property type="component" value="Unassembled WGS sequence"/>
</dbReference>
<dbReference type="PROSITE" id="PS51762">
    <property type="entry name" value="GH16_2"/>
    <property type="match status" value="1"/>
</dbReference>
<dbReference type="Pfam" id="PF00722">
    <property type="entry name" value="Glyco_hydro_16"/>
    <property type="match status" value="1"/>
</dbReference>